<reference evidence="8 9" key="1">
    <citation type="submission" date="2016-10" db="EMBL/GenBank/DDBJ databases">
        <authorList>
            <person name="de Groot N.N."/>
        </authorList>
    </citation>
    <scope>NUCLEOTIDE SEQUENCE [LARGE SCALE GENOMIC DNA]</scope>
    <source>
        <strain evidence="8 9">DSM 46701</strain>
    </source>
</reference>
<dbReference type="Pfam" id="PF07690">
    <property type="entry name" value="MFS_1"/>
    <property type="match status" value="1"/>
</dbReference>
<dbReference type="PANTHER" id="PTHR43266">
    <property type="entry name" value="MACROLIDE-EFFLUX PROTEIN"/>
    <property type="match status" value="1"/>
</dbReference>
<evidence type="ECO:0000256" key="2">
    <source>
        <dbReference type="ARBA" id="ARBA00022448"/>
    </source>
</evidence>
<name>A0A1H8GYH6_9BACL</name>
<evidence type="ECO:0000256" key="3">
    <source>
        <dbReference type="ARBA" id="ARBA00022475"/>
    </source>
</evidence>
<evidence type="ECO:0000256" key="6">
    <source>
        <dbReference type="ARBA" id="ARBA00023136"/>
    </source>
</evidence>
<dbReference type="SUPFAM" id="SSF103473">
    <property type="entry name" value="MFS general substrate transporter"/>
    <property type="match status" value="1"/>
</dbReference>
<dbReference type="GO" id="GO:0022857">
    <property type="term" value="F:transmembrane transporter activity"/>
    <property type="evidence" value="ECO:0007669"/>
    <property type="project" value="InterPro"/>
</dbReference>
<dbReference type="Proteomes" id="UP000199695">
    <property type="component" value="Unassembled WGS sequence"/>
</dbReference>
<dbReference type="InterPro" id="IPR011701">
    <property type="entry name" value="MFS"/>
</dbReference>
<dbReference type="PANTHER" id="PTHR43266:SF10">
    <property type="entry name" value="BACILYSIN EXPORTER BACE-RELATED"/>
    <property type="match status" value="1"/>
</dbReference>
<evidence type="ECO:0000313" key="9">
    <source>
        <dbReference type="Proteomes" id="UP000199695"/>
    </source>
</evidence>
<protein>
    <submittedName>
        <fullName evidence="8">Major Facilitator Superfamily protein</fullName>
    </submittedName>
</protein>
<keyword evidence="6 7" id="KW-0472">Membrane</keyword>
<dbReference type="InterPro" id="IPR036259">
    <property type="entry name" value="MFS_trans_sf"/>
</dbReference>
<keyword evidence="5 7" id="KW-1133">Transmembrane helix</keyword>
<keyword evidence="2" id="KW-0813">Transport</keyword>
<dbReference type="AlphaFoldDB" id="A0A1H8GYH6"/>
<keyword evidence="9" id="KW-1185">Reference proteome</keyword>
<dbReference type="Gene3D" id="1.20.1250.20">
    <property type="entry name" value="MFS general substrate transporter like domains"/>
    <property type="match status" value="1"/>
</dbReference>
<feature type="transmembrane region" description="Helical" evidence="7">
    <location>
        <begin position="223"/>
        <end position="246"/>
    </location>
</feature>
<evidence type="ECO:0000256" key="4">
    <source>
        <dbReference type="ARBA" id="ARBA00022692"/>
    </source>
</evidence>
<comment type="subcellular location">
    <subcellularLocation>
        <location evidence="1">Cell membrane</location>
        <topology evidence="1">Multi-pass membrane protein</topology>
    </subcellularLocation>
</comment>
<feature type="transmembrane region" description="Helical" evidence="7">
    <location>
        <begin position="30"/>
        <end position="54"/>
    </location>
</feature>
<keyword evidence="3" id="KW-1003">Cell membrane</keyword>
<evidence type="ECO:0000256" key="7">
    <source>
        <dbReference type="SAM" id="Phobius"/>
    </source>
</evidence>
<evidence type="ECO:0000256" key="5">
    <source>
        <dbReference type="ARBA" id="ARBA00022989"/>
    </source>
</evidence>
<organism evidence="8 9">
    <name type="scientific">Lihuaxuella thermophila</name>
    <dbReference type="NCBI Taxonomy" id="1173111"/>
    <lineage>
        <taxon>Bacteria</taxon>
        <taxon>Bacillati</taxon>
        <taxon>Bacillota</taxon>
        <taxon>Bacilli</taxon>
        <taxon>Bacillales</taxon>
        <taxon>Thermoactinomycetaceae</taxon>
        <taxon>Lihuaxuella</taxon>
    </lineage>
</organism>
<dbReference type="CDD" id="cd06173">
    <property type="entry name" value="MFS_MefA_like"/>
    <property type="match status" value="1"/>
</dbReference>
<feature type="transmembrane region" description="Helical" evidence="7">
    <location>
        <begin position="162"/>
        <end position="184"/>
    </location>
</feature>
<feature type="transmembrane region" description="Helical" evidence="7">
    <location>
        <begin position="88"/>
        <end position="109"/>
    </location>
</feature>
<accession>A0A1H8GYH6</accession>
<dbReference type="STRING" id="1173111.SAMN05444955_112124"/>
<dbReference type="EMBL" id="FOCQ01000012">
    <property type="protein sequence ID" value="SEN48809.1"/>
    <property type="molecule type" value="Genomic_DNA"/>
</dbReference>
<feature type="transmembrane region" description="Helical" evidence="7">
    <location>
        <begin position="130"/>
        <end position="150"/>
    </location>
</feature>
<proteinExistence type="predicted"/>
<dbReference type="GO" id="GO:0005886">
    <property type="term" value="C:plasma membrane"/>
    <property type="evidence" value="ECO:0007669"/>
    <property type="project" value="UniProtKB-SubCell"/>
</dbReference>
<evidence type="ECO:0000256" key="1">
    <source>
        <dbReference type="ARBA" id="ARBA00004651"/>
    </source>
</evidence>
<sequence length="262" mass="29321">MGSGLSHFTFVVWLTQSVYPHSTKQDDSIFAITALGLTSFLPRIIISPIAGVWVDRLDRKSIMLFMDLMQGCISFVMFILLLNNGLSLWTLLCLIAGMSLLSSFHNIAFDSSYIMIVPEQHLPRANAMMQTIWTVTGVVSPALAATIISLPSKFDFLPLHDGVALAIDLDALTFFIAGFCLTFLKIPSPDNRVCREESTINKSSFINHIKFGITFLLKYPSMLWLVILGFITNVVYSSDILIPIVVKEILEEDWISKGWNYS</sequence>
<gene>
    <name evidence="8" type="ORF">SAMN05444955_112124</name>
</gene>
<evidence type="ECO:0000313" key="8">
    <source>
        <dbReference type="EMBL" id="SEN48809.1"/>
    </source>
</evidence>
<feature type="transmembrane region" description="Helical" evidence="7">
    <location>
        <begin position="61"/>
        <end position="82"/>
    </location>
</feature>
<keyword evidence="4 7" id="KW-0812">Transmembrane</keyword>